<reference evidence="2" key="2">
    <citation type="submission" date="2020-09" db="EMBL/GenBank/DDBJ databases">
        <authorList>
            <person name="Sun Q."/>
            <person name="Sedlacek I."/>
        </authorList>
    </citation>
    <scope>NUCLEOTIDE SEQUENCE</scope>
    <source>
        <strain evidence="2">CCM 7905</strain>
    </source>
</reference>
<dbReference type="Gene3D" id="1.10.10.10">
    <property type="entry name" value="Winged helix-like DNA-binding domain superfamily/Winged helix DNA-binding domain"/>
    <property type="match status" value="1"/>
</dbReference>
<dbReference type="Pfam" id="PF03861">
    <property type="entry name" value="ANTAR"/>
    <property type="match status" value="1"/>
</dbReference>
<dbReference type="AlphaFoldDB" id="A0A917CNJ1"/>
<keyword evidence="3" id="KW-1185">Reference proteome</keyword>
<evidence type="ECO:0000259" key="1">
    <source>
        <dbReference type="PROSITE" id="PS50921"/>
    </source>
</evidence>
<dbReference type="RefSeq" id="WP_188543097.1">
    <property type="nucleotide sequence ID" value="NZ_BMCU01000001.1"/>
</dbReference>
<proteinExistence type="predicted"/>
<sequence length="73" mass="7922">MNNHDTPSPSSSRTDIDVAIGVLIGLYGYSREHAFEVLARRARTQNVGLLRASRTVVESAQYPTVHIAVADVA</sequence>
<dbReference type="InterPro" id="IPR036388">
    <property type="entry name" value="WH-like_DNA-bd_sf"/>
</dbReference>
<gene>
    <name evidence="2" type="ORF">GCM10007304_04850</name>
</gene>
<reference evidence="2" key="1">
    <citation type="journal article" date="2014" name="Int. J. Syst. Evol. Microbiol.">
        <title>Complete genome sequence of Corynebacterium casei LMG S-19264T (=DSM 44701T), isolated from a smear-ripened cheese.</title>
        <authorList>
            <consortium name="US DOE Joint Genome Institute (JGI-PGF)"/>
            <person name="Walter F."/>
            <person name="Albersmeier A."/>
            <person name="Kalinowski J."/>
            <person name="Ruckert C."/>
        </authorList>
    </citation>
    <scope>NUCLEOTIDE SEQUENCE</scope>
    <source>
        <strain evidence="2">CCM 7905</strain>
    </source>
</reference>
<protein>
    <recommendedName>
        <fullName evidence="1">ANTAR domain-containing protein</fullName>
    </recommendedName>
</protein>
<dbReference type="EMBL" id="BMCU01000001">
    <property type="protein sequence ID" value="GGF94055.1"/>
    <property type="molecule type" value="Genomic_DNA"/>
</dbReference>
<dbReference type="PROSITE" id="PS50921">
    <property type="entry name" value="ANTAR"/>
    <property type="match status" value="1"/>
</dbReference>
<name>A0A917CNJ1_9NOCA</name>
<organism evidence="2 3">
    <name type="scientific">Rhodococcoides trifolii</name>
    <dbReference type="NCBI Taxonomy" id="908250"/>
    <lineage>
        <taxon>Bacteria</taxon>
        <taxon>Bacillati</taxon>
        <taxon>Actinomycetota</taxon>
        <taxon>Actinomycetes</taxon>
        <taxon>Mycobacteriales</taxon>
        <taxon>Nocardiaceae</taxon>
        <taxon>Rhodococcoides</taxon>
    </lineage>
</organism>
<dbReference type="GO" id="GO:0003723">
    <property type="term" value="F:RNA binding"/>
    <property type="evidence" value="ECO:0007669"/>
    <property type="project" value="InterPro"/>
</dbReference>
<accession>A0A917CNJ1</accession>
<evidence type="ECO:0000313" key="3">
    <source>
        <dbReference type="Proteomes" id="UP000654257"/>
    </source>
</evidence>
<evidence type="ECO:0000313" key="2">
    <source>
        <dbReference type="EMBL" id="GGF94055.1"/>
    </source>
</evidence>
<feature type="domain" description="ANTAR" evidence="1">
    <location>
        <begin position="1"/>
        <end position="57"/>
    </location>
</feature>
<dbReference type="InterPro" id="IPR005561">
    <property type="entry name" value="ANTAR"/>
</dbReference>
<comment type="caution">
    <text evidence="2">The sequence shown here is derived from an EMBL/GenBank/DDBJ whole genome shotgun (WGS) entry which is preliminary data.</text>
</comment>
<dbReference type="Proteomes" id="UP000654257">
    <property type="component" value="Unassembled WGS sequence"/>
</dbReference>
<dbReference type="SMART" id="SM01012">
    <property type="entry name" value="ANTAR"/>
    <property type="match status" value="1"/>
</dbReference>